<dbReference type="SUPFAM" id="SSF54001">
    <property type="entry name" value="Cysteine proteinases"/>
    <property type="match status" value="1"/>
</dbReference>
<gene>
    <name evidence="2" type="ORF">CRN84_13080</name>
</gene>
<dbReference type="InterPro" id="IPR024453">
    <property type="entry name" value="Peptidase_C92"/>
</dbReference>
<proteinExistence type="predicted"/>
<sequence length="215" mass="24572">MTTIKKYRLTHRTALLISSIFIAMLTLFTIPKSHSDNYAPQQGDIIFQTSRSSQSQAIQQATDSVYSHMGIILIKNNKPYVFEASNKVKYTEIKNWIDRGVDGKYVIKRVKTSLTDEQKNTLFNTAQSYLNKPYDLTFEWSDSRQYCSELVWKIYSNAIGIQIGQLQKLKQFNLSSPAVKAKLTERYGAFVPLNETVISPKAIFESPLLVTVKQN</sequence>
<dbReference type="STRING" id="1111728.GCA_000427805_00813"/>
<feature type="transmembrane region" description="Helical" evidence="1">
    <location>
        <begin position="12"/>
        <end position="30"/>
    </location>
</feature>
<dbReference type="Proteomes" id="UP000224974">
    <property type="component" value="Unassembled WGS sequence"/>
</dbReference>
<dbReference type="Gene3D" id="3.90.1720.10">
    <property type="entry name" value="endopeptidase domain like (from Nostoc punctiforme)"/>
    <property type="match status" value="1"/>
</dbReference>
<organism evidence="2 3">
    <name type="scientific">Budvicia aquatica</name>
    <dbReference type="NCBI Taxonomy" id="82979"/>
    <lineage>
        <taxon>Bacteria</taxon>
        <taxon>Pseudomonadati</taxon>
        <taxon>Pseudomonadota</taxon>
        <taxon>Gammaproteobacteria</taxon>
        <taxon>Enterobacterales</taxon>
        <taxon>Budviciaceae</taxon>
        <taxon>Budvicia</taxon>
    </lineage>
</organism>
<dbReference type="RefSeq" id="WP_084167024.1">
    <property type="nucleotide sequence ID" value="NZ_PDDX01000001.1"/>
</dbReference>
<evidence type="ECO:0000256" key="1">
    <source>
        <dbReference type="SAM" id="Phobius"/>
    </source>
</evidence>
<dbReference type="InterPro" id="IPR038765">
    <property type="entry name" value="Papain-like_cys_pep_sf"/>
</dbReference>
<dbReference type="EMBL" id="PDDX01000001">
    <property type="protein sequence ID" value="PHI30205.1"/>
    <property type="molecule type" value="Genomic_DNA"/>
</dbReference>
<keyword evidence="1" id="KW-0472">Membrane</keyword>
<name>A0A2C6DP36_9GAMM</name>
<dbReference type="AlphaFoldDB" id="A0A2C6DP36"/>
<accession>A0A2C6DP36</accession>
<evidence type="ECO:0000313" key="2">
    <source>
        <dbReference type="EMBL" id="PHI30205.1"/>
    </source>
</evidence>
<keyword evidence="1" id="KW-0812">Transmembrane</keyword>
<evidence type="ECO:0000313" key="3">
    <source>
        <dbReference type="Proteomes" id="UP000224974"/>
    </source>
</evidence>
<dbReference type="OrthoDB" id="195541at2"/>
<keyword evidence="1" id="KW-1133">Transmembrane helix</keyword>
<evidence type="ECO:0008006" key="4">
    <source>
        <dbReference type="Google" id="ProtNLM"/>
    </source>
</evidence>
<dbReference type="NCBIfam" id="NF007458">
    <property type="entry name" value="PRK10030.1"/>
    <property type="match status" value="1"/>
</dbReference>
<reference evidence="3" key="1">
    <citation type="submission" date="2017-09" db="EMBL/GenBank/DDBJ databases">
        <title>FDA dAtabase for Regulatory Grade micrObial Sequences (FDA-ARGOS): Supporting development and validation of Infectious Disease Dx tests.</title>
        <authorList>
            <person name="Minogue T."/>
            <person name="Wolcott M."/>
            <person name="Wasieloski L."/>
            <person name="Aguilar W."/>
            <person name="Moore D."/>
            <person name="Tallon L."/>
            <person name="Sadzewicz L."/>
            <person name="Ott S."/>
            <person name="Zhao X."/>
            <person name="Nagaraj S."/>
            <person name="Vavikolanu K."/>
            <person name="Aluvathingal J."/>
            <person name="Nadendla S."/>
            <person name="Sichtig H."/>
        </authorList>
    </citation>
    <scope>NUCLEOTIDE SEQUENCE [LARGE SCALE GENOMIC DNA]</scope>
    <source>
        <strain evidence="3">FDAARGOS_387</strain>
    </source>
</reference>
<dbReference type="Pfam" id="PF05708">
    <property type="entry name" value="Peptidase_C92"/>
    <property type="match status" value="1"/>
</dbReference>
<protein>
    <recommendedName>
        <fullName evidence="4">YiiX family permuted papain-like enzyme</fullName>
    </recommendedName>
</protein>
<comment type="caution">
    <text evidence="2">The sequence shown here is derived from an EMBL/GenBank/DDBJ whole genome shotgun (WGS) entry which is preliminary data.</text>
</comment>
<keyword evidence="3" id="KW-1185">Reference proteome</keyword>